<proteinExistence type="predicted"/>
<keyword evidence="1" id="KW-0418">Kinase</keyword>
<dbReference type="PANTHER" id="PTHR35526">
    <property type="entry name" value="ANTI-SIGMA-F FACTOR RSBW-RELATED"/>
    <property type="match status" value="1"/>
</dbReference>
<evidence type="ECO:0000313" key="4">
    <source>
        <dbReference type="Proteomes" id="UP000595205"/>
    </source>
</evidence>
<dbReference type="InterPro" id="IPR003594">
    <property type="entry name" value="HATPase_dom"/>
</dbReference>
<name>A0A7R7RRP1_MYCIT</name>
<protein>
    <submittedName>
        <fullName evidence="3">Anti-sigma regulatory factor</fullName>
    </submittedName>
</protein>
<dbReference type="GO" id="GO:0004674">
    <property type="term" value="F:protein serine/threonine kinase activity"/>
    <property type="evidence" value="ECO:0007669"/>
    <property type="project" value="UniProtKB-KW"/>
</dbReference>
<feature type="domain" description="Histidine kinase/HSP90-like ATPase" evidence="2">
    <location>
        <begin position="32"/>
        <end position="153"/>
    </location>
</feature>
<sequence length="163" mass="17878">MRTHLGAMGRFDRPHNVSNLDDRTLFVRTGVAADARSAARTRVEFGAWLNRYFSPCADRFSDLLLAVNEAIANAAEFAYVGATQRGTMDVRAAYDAGSDTLAVTVDDRGRWRQQVPAQRNAQMRGRGIPLMEALADEAAIECTPRGTRVTLIWTGLTRSACTA</sequence>
<reference evidence="3 4" key="1">
    <citation type="submission" date="2020-12" db="EMBL/GenBank/DDBJ databases">
        <title>Genome sequence of clinical Mycobacterium intracellulare strains.</title>
        <authorList>
            <person name="Tateishi Y."/>
            <person name="Matsumoto S."/>
            <person name="Fukushima Y."/>
            <person name="Nakajima C."/>
            <person name="Suzuki Y."/>
        </authorList>
    </citation>
    <scope>NUCLEOTIDE SEQUENCE [LARGE SCALE GENOMIC DNA]</scope>
    <source>
        <strain evidence="3 4">M018</strain>
    </source>
</reference>
<dbReference type="InterPro" id="IPR036890">
    <property type="entry name" value="HATPase_C_sf"/>
</dbReference>
<accession>A0A7R7RRP1</accession>
<evidence type="ECO:0000313" key="3">
    <source>
        <dbReference type="EMBL" id="BCP02422.1"/>
    </source>
</evidence>
<dbReference type="Proteomes" id="UP000595205">
    <property type="component" value="Chromosome"/>
</dbReference>
<dbReference type="Pfam" id="PF13581">
    <property type="entry name" value="HATPase_c_2"/>
    <property type="match status" value="1"/>
</dbReference>
<dbReference type="SUPFAM" id="SSF55874">
    <property type="entry name" value="ATPase domain of HSP90 chaperone/DNA topoisomerase II/histidine kinase"/>
    <property type="match status" value="1"/>
</dbReference>
<evidence type="ECO:0000259" key="2">
    <source>
        <dbReference type="Pfam" id="PF13581"/>
    </source>
</evidence>
<evidence type="ECO:0000256" key="1">
    <source>
        <dbReference type="ARBA" id="ARBA00022527"/>
    </source>
</evidence>
<dbReference type="CDD" id="cd16936">
    <property type="entry name" value="HATPase_RsbW-like"/>
    <property type="match status" value="1"/>
</dbReference>
<dbReference type="EMBL" id="AP024255">
    <property type="protein sequence ID" value="BCP02422.1"/>
    <property type="molecule type" value="Genomic_DNA"/>
</dbReference>
<dbReference type="PANTHER" id="PTHR35526:SF3">
    <property type="entry name" value="ANTI-SIGMA-F FACTOR RSBW"/>
    <property type="match status" value="1"/>
</dbReference>
<dbReference type="InterPro" id="IPR050267">
    <property type="entry name" value="Anti-sigma-factor_SerPK"/>
</dbReference>
<organism evidence="3 4">
    <name type="scientific">Mycobacterium intracellulare</name>
    <dbReference type="NCBI Taxonomy" id="1767"/>
    <lineage>
        <taxon>Bacteria</taxon>
        <taxon>Bacillati</taxon>
        <taxon>Actinomycetota</taxon>
        <taxon>Actinomycetes</taxon>
        <taxon>Mycobacteriales</taxon>
        <taxon>Mycobacteriaceae</taxon>
        <taxon>Mycobacterium</taxon>
        <taxon>Mycobacterium avium complex (MAC)</taxon>
    </lineage>
</organism>
<dbReference type="Gene3D" id="3.30.565.10">
    <property type="entry name" value="Histidine kinase-like ATPase, C-terminal domain"/>
    <property type="match status" value="1"/>
</dbReference>
<keyword evidence="1" id="KW-0808">Transferase</keyword>
<dbReference type="AlphaFoldDB" id="A0A7R7RRP1"/>
<gene>
    <name evidence="3" type="ORF">MINTM018_51910</name>
</gene>
<keyword evidence="1" id="KW-0723">Serine/threonine-protein kinase</keyword>